<evidence type="ECO:0000256" key="5">
    <source>
        <dbReference type="ARBA" id="ARBA00023002"/>
    </source>
</evidence>
<dbReference type="InterPro" id="IPR000447">
    <property type="entry name" value="G3P_DH_FAD-dep"/>
</dbReference>
<name>A0ABV8U2W0_9ACTN</name>
<dbReference type="EMBL" id="JBHSDK010000026">
    <property type="protein sequence ID" value="MFC4336992.1"/>
    <property type="molecule type" value="Genomic_DNA"/>
</dbReference>
<evidence type="ECO:0000256" key="1">
    <source>
        <dbReference type="ARBA" id="ARBA00001974"/>
    </source>
</evidence>
<dbReference type="Pfam" id="PF16901">
    <property type="entry name" value="DAO_C"/>
    <property type="match status" value="1"/>
</dbReference>
<keyword evidence="3" id="KW-0285">Flavoprotein</keyword>
<accession>A0ABV8U2W0</accession>
<dbReference type="Proteomes" id="UP001595823">
    <property type="component" value="Unassembled WGS sequence"/>
</dbReference>
<dbReference type="EC" id="1.-.-.-" evidence="8"/>
<gene>
    <name evidence="8" type="ORF">ACFPET_17450</name>
</gene>
<dbReference type="InterPro" id="IPR031656">
    <property type="entry name" value="DAO_C"/>
</dbReference>
<dbReference type="InterPro" id="IPR006076">
    <property type="entry name" value="FAD-dep_OxRdtase"/>
</dbReference>
<evidence type="ECO:0000259" key="6">
    <source>
        <dbReference type="Pfam" id="PF01266"/>
    </source>
</evidence>
<keyword evidence="5 8" id="KW-0560">Oxidoreductase</keyword>
<feature type="domain" description="Alpha-glycerophosphate oxidase C-terminal" evidence="7">
    <location>
        <begin position="402"/>
        <end position="509"/>
    </location>
</feature>
<dbReference type="GO" id="GO:0016491">
    <property type="term" value="F:oxidoreductase activity"/>
    <property type="evidence" value="ECO:0007669"/>
    <property type="project" value="UniProtKB-KW"/>
</dbReference>
<dbReference type="PANTHER" id="PTHR11985">
    <property type="entry name" value="GLYCEROL-3-PHOSPHATE DEHYDROGENASE"/>
    <property type="match status" value="1"/>
</dbReference>
<evidence type="ECO:0000256" key="3">
    <source>
        <dbReference type="ARBA" id="ARBA00022630"/>
    </source>
</evidence>
<comment type="similarity">
    <text evidence="2">Belongs to the FAD-dependent glycerol-3-phosphate dehydrogenase family.</text>
</comment>
<keyword evidence="4" id="KW-0274">FAD</keyword>
<dbReference type="Gene3D" id="3.30.9.10">
    <property type="entry name" value="D-Amino Acid Oxidase, subunit A, domain 2"/>
    <property type="match status" value="1"/>
</dbReference>
<organism evidence="8 9">
    <name type="scientific">Salininema proteolyticum</name>
    <dbReference type="NCBI Taxonomy" id="1607685"/>
    <lineage>
        <taxon>Bacteria</taxon>
        <taxon>Bacillati</taxon>
        <taxon>Actinomycetota</taxon>
        <taxon>Actinomycetes</taxon>
        <taxon>Glycomycetales</taxon>
        <taxon>Glycomycetaceae</taxon>
        <taxon>Salininema</taxon>
    </lineage>
</organism>
<evidence type="ECO:0000313" key="9">
    <source>
        <dbReference type="Proteomes" id="UP001595823"/>
    </source>
</evidence>
<comment type="caution">
    <text evidence="8">The sequence shown here is derived from an EMBL/GenBank/DDBJ whole genome shotgun (WGS) entry which is preliminary data.</text>
</comment>
<dbReference type="RefSeq" id="WP_380623485.1">
    <property type="nucleotide sequence ID" value="NZ_JBHSDK010000026.1"/>
</dbReference>
<dbReference type="SUPFAM" id="SSF51905">
    <property type="entry name" value="FAD/NAD(P)-binding domain"/>
    <property type="match status" value="1"/>
</dbReference>
<sequence>MEPVADQQRGILRAGIGHGSFDVLIIGGGILGISAAWTAARSGLRVALVDKGDFAGATSTASSKLVHGGLRYMAMGQVGLVRENHQARRELADYLAPHLVRPLPFMVPLYKGGPHGKAAIGAGVVLYSALSRFGDGMGRLVNPAKSRQAVPALKTSGLKGSGKYWDHQMNDGRLAVTVARAAVEAGAVILNHTEVTGLRFQDGQVRGAELRDRLDGTEYGVSASVVVNTSGPWVDHLRRMEDPDAKPSIRLSKGAHVVVKRKQHWRAAVTTPIDDVRVSFAIPWEGHLLLGTTDEDYQGDPSQVRATDADVDQILDEASFSLGGEQLRREDITYRFAGLRVLPMGDGDTKNAARETVVTVGKGGMVSVAGGKWTTFVHIGTKIYEAVRDRLPGGPPAVGPAPLPGAADPALVDRVLRNSHPDLDEDIVAHLSRHYGTLSHQVLALGESDPSLLERIHPDGPDIWAQAVWAARQEWAHTTEDVLRRRTTVMIRGLDTEEVRRRTAELISETELVDA</sequence>
<keyword evidence="9" id="KW-1185">Reference proteome</keyword>
<feature type="domain" description="FAD dependent oxidoreductase" evidence="6">
    <location>
        <begin position="22"/>
        <end position="375"/>
    </location>
</feature>
<dbReference type="PANTHER" id="PTHR11985:SF31">
    <property type="entry name" value="GLYCEROL-3-PHOSPHATE DEHYDROGENASE 2"/>
    <property type="match status" value="1"/>
</dbReference>
<dbReference type="Gene3D" id="1.10.8.870">
    <property type="entry name" value="Alpha-glycerophosphate oxidase, cap domain"/>
    <property type="match status" value="1"/>
</dbReference>
<evidence type="ECO:0000256" key="4">
    <source>
        <dbReference type="ARBA" id="ARBA00022827"/>
    </source>
</evidence>
<comment type="cofactor">
    <cofactor evidence="1">
        <name>FAD</name>
        <dbReference type="ChEBI" id="CHEBI:57692"/>
    </cofactor>
</comment>
<evidence type="ECO:0000313" key="8">
    <source>
        <dbReference type="EMBL" id="MFC4336992.1"/>
    </source>
</evidence>
<proteinExistence type="inferred from homology"/>
<reference evidence="9" key="1">
    <citation type="journal article" date="2019" name="Int. J. Syst. Evol. Microbiol.">
        <title>The Global Catalogue of Microorganisms (GCM) 10K type strain sequencing project: providing services to taxonomists for standard genome sequencing and annotation.</title>
        <authorList>
            <consortium name="The Broad Institute Genomics Platform"/>
            <consortium name="The Broad Institute Genome Sequencing Center for Infectious Disease"/>
            <person name="Wu L."/>
            <person name="Ma J."/>
        </authorList>
    </citation>
    <scope>NUCLEOTIDE SEQUENCE [LARGE SCALE GENOMIC DNA]</scope>
    <source>
        <strain evidence="9">IBRC-M 10908</strain>
    </source>
</reference>
<dbReference type="PRINTS" id="PR01001">
    <property type="entry name" value="FADG3PDH"/>
</dbReference>
<evidence type="ECO:0000259" key="7">
    <source>
        <dbReference type="Pfam" id="PF16901"/>
    </source>
</evidence>
<dbReference type="Gene3D" id="3.50.50.60">
    <property type="entry name" value="FAD/NAD(P)-binding domain"/>
    <property type="match status" value="1"/>
</dbReference>
<evidence type="ECO:0000256" key="2">
    <source>
        <dbReference type="ARBA" id="ARBA00007330"/>
    </source>
</evidence>
<dbReference type="Pfam" id="PF01266">
    <property type="entry name" value="DAO"/>
    <property type="match status" value="1"/>
</dbReference>
<protein>
    <submittedName>
        <fullName evidence="8">Glycerol-3-phosphate dehydrogenase/oxidase</fullName>
        <ecNumber evidence="8">1.-.-.-</ecNumber>
    </submittedName>
</protein>
<dbReference type="InterPro" id="IPR036188">
    <property type="entry name" value="FAD/NAD-bd_sf"/>
</dbReference>
<dbReference type="InterPro" id="IPR038299">
    <property type="entry name" value="DAO_C_sf"/>
</dbReference>